<sequence length="221" mass="24880">MIAPWKKEAAQWFFASIIVIIFTFMIVALSAVIVDPKKGPASADAASWVQAIGTVVALFATYFFGERQAQHALRTATTIQDREHARKKSAFLAICLVARDNADCIGRVFSEKPYDPFRRFVEYQESATNDIVKALRAIPVHDVGSASATTALLNLTQDLSMLIIWIEAFDRDFESVRNNVQHAELRLQLTQDEIGRRVEEISQHYATLKVELGTTDQFNHH</sequence>
<name>A0ABZ2GKH2_9BURK</name>
<keyword evidence="1" id="KW-1133">Transmembrane helix</keyword>
<feature type="transmembrane region" description="Helical" evidence="1">
    <location>
        <begin position="12"/>
        <end position="33"/>
    </location>
</feature>
<gene>
    <name evidence="2" type="ORF">OPV09_17590</name>
</gene>
<proteinExistence type="predicted"/>
<keyword evidence="1" id="KW-0472">Membrane</keyword>
<keyword evidence="1" id="KW-0812">Transmembrane</keyword>
<evidence type="ECO:0000256" key="1">
    <source>
        <dbReference type="SAM" id="Phobius"/>
    </source>
</evidence>
<organism evidence="2 3">
    <name type="scientific">Janthinobacterium aestuarii</name>
    <dbReference type="NCBI Taxonomy" id="2985511"/>
    <lineage>
        <taxon>Bacteria</taxon>
        <taxon>Pseudomonadati</taxon>
        <taxon>Pseudomonadota</taxon>
        <taxon>Betaproteobacteria</taxon>
        <taxon>Burkholderiales</taxon>
        <taxon>Oxalobacteraceae</taxon>
        <taxon>Janthinobacterium</taxon>
    </lineage>
</organism>
<keyword evidence="3" id="KW-1185">Reference proteome</keyword>
<evidence type="ECO:0000313" key="2">
    <source>
        <dbReference type="EMBL" id="WWO44533.1"/>
    </source>
</evidence>
<feature type="transmembrane region" description="Helical" evidence="1">
    <location>
        <begin position="45"/>
        <end position="64"/>
    </location>
</feature>
<reference evidence="2 3" key="1">
    <citation type="submission" date="2024-01" db="EMBL/GenBank/DDBJ databases">
        <title>Draft genome sequences of nine bacterial species from freshwater ponds near Washington, DC.</title>
        <authorList>
            <person name="Pavloudi C."/>
            <person name="Oliver L."/>
            <person name="Slattery K."/>
            <person name="Lissner G."/>
            <person name="Saw J.H."/>
        </authorList>
    </citation>
    <scope>NUCLEOTIDE SEQUENCE [LARGE SCALE GENOMIC DNA]</scope>
    <source>
        <strain evidence="3">TB1-E2</strain>
    </source>
</reference>
<dbReference type="Proteomes" id="UP001373909">
    <property type="component" value="Chromosome"/>
</dbReference>
<protein>
    <submittedName>
        <fullName evidence="2">Uncharacterized protein</fullName>
    </submittedName>
</protein>
<evidence type="ECO:0000313" key="3">
    <source>
        <dbReference type="Proteomes" id="UP001373909"/>
    </source>
</evidence>
<dbReference type="RefSeq" id="WP_338678943.1">
    <property type="nucleotide sequence ID" value="NZ_CP142523.1"/>
</dbReference>
<dbReference type="EMBL" id="CP142523">
    <property type="protein sequence ID" value="WWO44533.1"/>
    <property type="molecule type" value="Genomic_DNA"/>
</dbReference>
<accession>A0ABZ2GKH2</accession>